<evidence type="ECO:0000256" key="15">
    <source>
        <dbReference type="ARBA" id="ARBA00030800"/>
    </source>
</evidence>
<keyword evidence="13" id="KW-0411">Iron-sulfur</keyword>
<evidence type="ECO:0000256" key="12">
    <source>
        <dbReference type="ARBA" id="ARBA00023012"/>
    </source>
</evidence>
<keyword evidence="8" id="KW-0808">Transferase</keyword>
<evidence type="ECO:0000256" key="11">
    <source>
        <dbReference type="ARBA" id="ARBA00023004"/>
    </source>
</evidence>
<dbReference type="Gene3D" id="1.20.5.1930">
    <property type="match status" value="1"/>
</dbReference>
<feature type="region of interest" description="Disordered" evidence="17">
    <location>
        <begin position="401"/>
        <end position="427"/>
    </location>
</feature>
<evidence type="ECO:0000256" key="8">
    <source>
        <dbReference type="ARBA" id="ARBA00022679"/>
    </source>
</evidence>
<proteinExistence type="predicted"/>
<keyword evidence="18" id="KW-0472">Membrane</keyword>
<dbReference type="PRINTS" id="PR00344">
    <property type="entry name" value="BCTRLSENSOR"/>
</dbReference>
<feature type="transmembrane region" description="Helical" evidence="18">
    <location>
        <begin position="83"/>
        <end position="112"/>
    </location>
</feature>
<evidence type="ECO:0000256" key="6">
    <source>
        <dbReference type="ARBA" id="ARBA00022485"/>
    </source>
</evidence>
<dbReference type="Gene3D" id="3.30.565.10">
    <property type="entry name" value="Histidine kinase-like ATPase, C-terminal domain"/>
    <property type="match status" value="1"/>
</dbReference>
<dbReference type="EMBL" id="BAAAYN010000035">
    <property type="protein sequence ID" value="GAA3391933.1"/>
    <property type="molecule type" value="Genomic_DNA"/>
</dbReference>
<evidence type="ECO:0000256" key="4">
    <source>
        <dbReference type="ARBA" id="ARBA00012438"/>
    </source>
</evidence>
<dbReference type="PIRSF" id="PIRSF037434">
    <property type="entry name" value="STHK_ChrS"/>
    <property type="match status" value="1"/>
</dbReference>
<evidence type="ECO:0000259" key="19">
    <source>
        <dbReference type="PROSITE" id="PS50109"/>
    </source>
</evidence>
<evidence type="ECO:0000256" key="1">
    <source>
        <dbReference type="ARBA" id="ARBA00000085"/>
    </source>
</evidence>
<dbReference type="InterPro" id="IPR005467">
    <property type="entry name" value="His_kinase_dom"/>
</dbReference>
<comment type="cofactor">
    <cofactor evidence="2">
        <name>[4Fe-4S] cluster</name>
        <dbReference type="ChEBI" id="CHEBI:49883"/>
    </cofactor>
</comment>
<dbReference type="InterPro" id="IPR050482">
    <property type="entry name" value="Sensor_HK_TwoCompSys"/>
</dbReference>
<keyword evidence="11" id="KW-0408">Iron</keyword>
<dbReference type="SMART" id="SM00387">
    <property type="entry name" value="HATPase_c"/>
    <property type="match status" value="1"/>
</dbReference>
<evidence type="ECO:0000256" key="17">
    <source>
        <dbReference type="SAM" id="MobiDB-lite"/>
    </source>
</evidence>
<dbReference type="Proteomes" id="UP001501676">
    <property type="component" value="Unassembled WGS sequence"/>
</dbReference>
<feature type="domain" description="Histidine kinase" evidence="19">
    <location>
        <begin position="328"/>
        <end position="422"/>
    </location>
</feature>
<dbReference type="InterPro" id="IPR036890">
    <property type="entry name" value="HATPase_C_sf"/>
</dbReference>
<evidence type="ECO:0000256" key="3">
    <source>
        <dbReference type="ARBA" id="ARBA00004496"/>
    </source>
</evidence>
<feature type="coiled-coil region" evidence="16">
    <location>
        <begin position="180"/>
        <end position="207"/>
    </location>
</feature>
<gene>
    <name evidence="20" type="ORF">GCM10020369_51690</name>
</gene>
<comment type="function">
    <text evidence="14">Member of the two-component regulatory system NreB/NreC involved in the control of dissimilatory nitrate/nitrite reduction in response to oxygen. NreB functions as a direct oxygen sensor histidine kinase which is autophosphorylated, in the absence of oxygen, probably at the conserved histidine residue, and transfers its phosphate group probably to a conserved aspartate residue of NreC. NreB/NreC activates the expression of the nitrate (narGHJI) and nitrite (nir) reductase operons, as well as the putative nitrate transporter gene narT.</text>
</comment>
<dbReference type="InterPro" id="IPR017205">
    <property type="entry name" value="Sig_transdc_His_kinase_ChrS"/>
</dbReference>
<accession>A0ABP6T332</accession>
<dbReference type="GO" id="GO:0016301">
    <property type="term" value="F:kinase activity"/>
    <property type="evidence" value="ECO:0007669"/>
    <property type="project" value="UniProtKB-KW"/>
</dbReference>
<dbReference type="CDD" id="cd16917">
    <property type="entry name" value="HATPase_UhpB-NarQ-NarX-like"/>
    <property type="match status" value="1"/>
</dbReference>
<reference evidence="21" key="1">
    <citation type="journal article" date="2019" name="Int. J. Syst. Evol. Microbiol.">
        <title>The Global Catalogue of Microorganisms (GCM) 10K type strain sequencing project: providing services to taxonomists for standard genome sequencing and annotation.</title>
        <authorList>
            <consortium name="The Broad Institute Genomics Platform"/>
            <consortium name="The Broad Institute Genome Sequencing Center for Infectious Disease"/>
            <person name="Wu L."/>
            <person name="Ma J."/>
        </authorList>
    </citation>
    <scope>NUCLEOTIDE SEQUENCE [LARGE SCALE GENOMIC DNA]</scope>
    <source>
        <strain evidence="21">JCM 9458</strain>
    </source>
</reference>
<keyword evidence="18" id="KW-0812">Transmembrane</keyword>
<dbReference type="InterPro" id="IPR011712">
    <property type="entry name" value="Sig_transdc_His_kin_sub3_dim/P"/>
</dbReference>
<evidence type="ECO:0000313" key="20">
    <source>
        <dbReference type="EMBL" id="GAA3391933.1"/>
    </source>
</evidence>
<evidence type="ECO:0000313" key="21">
    <source>
        <dbReference type="Proteomes" id="UP001501676"/>
    </source>
</evidence>
<keyword evidence="18" id="KW-1133">Transmembrane helix</keyword>
<sequence>MSAVATPPADRRVDRWEARVQAGSFYVAPYVGLAVGTVLFLAVGSGDARSTVITLGLLLTTIAWITGLATLNPHAREPGPLMAVYFVGLLLLLGVLIWRSPWFGFGMVVGYVHGPEMLPTRWIPVGVAATAALTATSQAGGFGPAFANPMLYAIAIVFNILIAGGFTLLGWLTYQQGLRRDRMLADLSEAHRQLAETMEENAGLHAQLLVQAREAGVLDERERMAREIHDTLAQGLTGIITQLQAAEQSTDAAAREHHVATAIELARESLSEARRSVRAMRPEPLEDAGLVDALGHAVTRWSGLSGVPAQLVVTGIAVPLPPDVEVVLLRTAQEALANAAKHASAHRVGLTLSYMDDEVALDVRDDGVGFDVDAPLPPPDGRRGGFGLTAMRERVESLAGTLEVESTPGAGTALSARLPLSSEEPDD</sequence>
<dbReference type="Pfam" id="PF07730">
    <property type="entry name" value="HisKA_3"/>
    <property type="match status" value="1"/>
</dbReference>
<dbReference type="EC" id="2.7.13.3" evidence="4"/>
<protein>
    <recommendedName>
        <fullName evidence="5">Oxygen sensor histidine kinase NreB</fullName>
        <ecNumber evidence="4">2.7.13.3</ecNumber>
    </recommendedName>
    <alternativeName>
        <fullName evidence="15">Nitrogen regulation protein B</fullName>
    </alternativeName>
</protein>
<feature type="transmembrane region" description="Helical" evidence="18">
    <location>
        <begin position="150"/>
        <end position="174"/>
    </location>
</feature>
<evidence type="ECO:0000256" key="5">
    <source>
        <dbReference type="ARBA" id="ARBA00017322"/>
    </source>
</evidence>
<dbReference type="SUPFAM" id="SSF55874">
    <property type="entry name" value="ATPase domain of HSP90 chaperone/DNA topoisomerase II/histidine kinase"/>
    <property type="match status" value="1"/>
</dbReference>
<dbReference type="InterPro" id="IPR004358">
    <property type="entry name" value="Sig_transdc_His_kin-like_C"/>
</dbReference>
<keyword evidence="6" id="KW-0004">4Fe-4S</keyword>
<name>A0ABP6T332_9ACTN</name>
<keyword evidence="16" id="KW-0175">Coiled coil</keyword>
<keyword evidence="12" id="KW-0902">Two-component regulatory system</keyword>
<evidence type="ECO:0000256" key="9">
    <source>
        <dbReference type="ARBA" id="ARBA00022723"/>
    </source>
</evidence>
<evidence type="ECO:0000256" key="16">
    <source>
        <dbReference type="SAM" id="Coils"/>
    </source>
</evidence>
<keyword evidence="21" id="KW-1185">Reference proteome</keyword>
<organism evidence="20 21">
    <name type="scientific">Cryptosporangium minutisporangium</name>
    <dbReference type="NCBI Taxonomy" id="113569"/>
    <lineage>
        <taxon>Bacteria</taxon>
        <taxon>Bacillati</taxon>
        <taxon>Actinomycetota</taxon>
        <taxon>Actinomycetes</taxon>
        <taxon>Cryptosporangiales</taxon>
        <taxon>Cryptosporangiaceae</taxon>
        <taxon>Cryptosporangium</taxon>
    </lineage>
</organism>
<evidence type="ECO:0000256" key="14">
    <source>
        <dbReference type="ARBA" id="ARBA00024827"/>
    </source>
</evidence>
<evidence type="ECO:0000256" key="13">
    <source>
        <dbReference type="ARBA" id="ARBA00023014"/>
    </source>
</evidence>
<evidence type="ECO:0000256" key="18">
    <source>
        <dbReference type="SAM" id="Phobius"/>
    </source>
</evidence>
<dbReference type="InterPro" id="IPR003594">
    <property type="entry name" value="HATPase_dom"/>
</dbReference>
<keyword evidence="7" id="KW-0963">Cytoplasm</keyword>
<comment type="catalytic activity">
    <reaction evidence="1">
        <text>ATP + protein L-histidine = ADP + protein N-phospho-L-histidine.</text>
        <dbReference type="EC" id="2.7.13.3"/>
    </reaction>
</comment>
<evidence type="ECO:0000256" key="10">
    <source>
        <dbReference type="ARBA" id="ARBA00022777"/>
    </source>
</evidence>
<dbReference type="PANTHER" id="PTHR24421:SF62">
    <property type="entry name" value="SENSORY TRANSDUCTION HISTIDINE KINASE"/>
    <property type="match status" value="1"/>
</dbReference>
<dbReference type="Pfam" id="PF02518">
    <property type="entry name" value="HATPase_c"/>
    <property type="match status" value="1"/>
</dbReference>
<evidence type="ECO:0000256" key="2">
    <source>
        <dbReference type="ARBA" id="ARBA00001966"/>
    </source>
</evidence>
<keyword evidence="10 20" id="KW-0418">Kinase</keyword>
<dbReference type="RefSeq" id="WP_345730801.1">
    <property type="nucleotide sequence ID" value="NZ_BAAAYN010000035.1"/>
</dbReference>
<comment type="caution">
    <text evidence="20">The sequence shown here is derived from an EMBL/GenBank/DDBJ whole genome shotgun (WGS) entry which is preliminary data.</text>
</comment>
<comment type="subcellular location">
    <subcellularLocation>
        <location evidence="3">Cytoplasm</location>
    </subcellularLocation>
</comment>
<keyword evidence="9" id="KW-0479">Metal-binding</keyword>
<dbReference type="PANTHER" id="PTHR24421">
    <property type="entry name" value="NITRATE/NITRITE SENSOR PROTEIN NARX-RELATED"/>
    <property type="match status" value="1"/>
</dbReference>
<evidence type="ECO:0000256" key="7">
    <source>
        <dbReference type="ARBA" id="ARBA00022490"/>
    </source>
</evidence>
<dbReference type="PROSITE" id="PS50109">
    <property type="entry name" value="HIS_KIN"/>
    <property type="match status" value="1"/>
</dbReference>
<feature type="transmembrane region" description="Helical" evidence="18">
    <location>
        <begin position="52"/>
        <end position="71"/>
    </location>
</feature>
<feature type="transmembrane region" description="Helical" evidence="18">
    <location>
        <begin position="25"/>
        <end position="46"/>
    </location>
</feature>